<organism evidence="9 10">
    <name type="scientific">Compostibacillus humi</name>
    <dbReference type="NCBI Taxonomy" id="1245525"/>
    <lineage>
        <taxon>Bacteria</taxon>
        <taxon>Bacillati</taxon>
        <taxon>Bacillota</taxon>
        <taxon>Bacilli</taxon>
        <taxon>Bacillales</taxon>
        <taxon>Bacillaceae</taxon>
        <taxon>Compostibacillus</taxon>
    </lineage>
</organism>
<dbReference type="AlphaFoldDB" id="A0A8J2ZQ38"/>
<dbReference type="Proteomes" id="UP000602050">
    <property type="component" value="Unassembled WGS sequence"/>
</dbReference>
<feature type="domain" description="Nitroreductase" evidence="8">
    <location>
        <begin position="12"/>
        <end position="162"/>
    </location>
</feature>
<reference evidence="9" key="2">
    <citation type="submission" date="2020-09" db="EMBL/GenBank/DDBJ databases">
        <authorList>
            <person name="Sun Q."/>
            <person name="Zhou Y."/>
        </authorList>
    </citation>
    <scope>NUCLEOTIDE SEQUENCE</scope>
    <source>
        <strain evidence="9">CGMCC 1.12360</strain>
    </source>
</reference>
<name>A0A8J2ZQ38_9BACI</name>
<protein>
    <submittedName>
        <fullName evidence="9">Nitroreductase</fullName>
    </submittedName>
</protein>
<dbReference type="SUPFAM" id="SSF55469">
    <property type="entry name" value="FMN-dependent nitroreductase-like"/>
    <property type="match status" value="1"/>
</dbReference>
<evidence type="ECO:0000256" key="2">
    <source>
        <dbReference type="ARBA" id="ARBA00007118"/>
    </source>
</evidence>
<evidence type="ECO:0000256" key="4">
    <source>
        <dbReference type="ARBA" id="ARBA00022643"/>
    </source>
</evidence>
<accession>A0A8J2ZQ38</accession>
<evidence type="ECO:0000256" key="6">
    <source>
        <dbReference type="ARBA" id="ARBA00023002"/>
    </source>
</evidence>
<evidence type="ECO:0000256" key="1">
    <source>
        <dbReference type="ARBA" id="ARBA00001917"/>
    </source>
</evidence>
<gene>
    <name evidence="9" type="ORF">GCM10010978_09340</name>
</gene>
<sequence length="189" mass="22107">MGVEHTYLAEIIRNRRAVKKGYIDKEVSEKLVRELLDTAIWAPNHGMRQPWRFIFISKKALPDFAKKVAAAYPEEMQANREAYLNEPQAILVVIMENSDMPKKQDENFGATAAMIQNFWLLAWERNLGVVWKTNPHIYFPKVKELLGVQENEKIVGFLHLGYFEEQPVRKERIPVSKKFMTYEQLLGKK</sequence>
<dbReference type="Pfam" id="PF00881">
    <property type="entry name" value="Nitroreductase"/>
    <property type="match status" value="1"/>
</dbReference>
<reference evidence="9" key="1">
    <citation type="journal article" date="2014" name="Int. J. Syst. Evol. Microbiol.">
        <title>Complete genome sequence of Corynebacterium casei LMG S-19264T (=DSM 44701T), isolated from a smear-ripened cheese.</title>
        <authorList>
            <consortium name="US DOE Joint Genome Institute (JGI-PGF)"/>
            <person name="Walter F."/>
            <person name="Albersmeier A."/>
            <person name="Kalinowski J."/>
            <person name="Ruckert C."/>
        </authorList>
    </citation>
    <scope>NUCLEOTIDE SEQUENCE</scope>
    <source>
        <strain evidence="9">CGMCC 1.12360</strain>
    </source>
</reference>
<evidence type="ECO:0000313" key="9">
    <source>
        <dbReference type="EMBL" id="GGH72434.1"/>
    </source>
</evidence>
<proteinExistence type="inferred from homology"/>
<dbReference type="PANTHER" id="PTHR43821:SF1">
    <property type="entry name" value="NAD(P)H NITROREDUCTASE YDJA-RELATED"/>
    <property type="match status" value="1"/>
</dbReference>
<dbReference type="CDD" id="cd02135">
    <property type="entry name" value="YdjA-like"/>
    <property type="match status" value="1"/>
</dbReference>
<evidence type="ECO:0000256" key="7">
    <source>
        <dbReference type="ARBA" id="ARBA00023027"/>
    </source>
</evidence>
<keyword evidence="7" id="KW-0520">NAD</keyword>
<keyword evidence="10" id="KW-1185">Reference proteome</keyword>
<keyword evidence="3" id="KW-0285">Flavoprotein</keyword>
<dbReference type="Gene3D" id="3.40.109.10">
    <property type="entry name" value="NADH Oxidase"/>
    <property type="match status" value="1"/>
</dbReference>
<evidence type="ECO:0000256" key="3">
    <source>
        <dbReference type="ARBA" id="ARBA00022630"/>
    </source>
</evidence>
<keyword evidence="4" id="KW-0288">FMN</keyword>
<dbReference type="InterPro" id="IPR052530">
    <property type="entry name" value="NAD(P)H_nitroreductase"/>
</dbReference>
<dbReference type="InterPro" id="IPR029479">
    <property type="entry name" value="Nitroreductase"/>
</dbReference>
<keyword evidence="5" id="KW-0521">NADP</keyword>
<dbReference type="GO" id="GO:0016491">
    <property type="term" value="F:oxidoreductase activity"/>
    <property type="evidence" value="ECO:0007669"/>
    <property type="project" value="UniProtKB-KW"/>
</dbReference>
<keyword evidence="6" id="KW-0560">Oxidoreductase</keyword>
<dbReference type="InterPro" id="IPR000415">
    <property type="entry name" value="Nitroreductase-like"/>
</dbReference>
<dbReference type="EMBL" id="BMEV01000012">
    <property type="protein sequence ID" value="GGH72434.1"/>
    <property type="molecule type" value="Genomic_DNA"/>
</dbReference>
<comment type="cofactor">
    <cofactor evidence="1">
        <name>FMN</name>
        <dbReference type="ChEBI" id="CHEBI:58210"/>
    </cofactor>
</comment>
<comment type="caution">
    <text evidence="9">The sequence shown here is derived from an EMBL/GenBank/DDBJ whole genome shotgun (WGS) entry which is preliminary data.</text>
</comment>
<comment type="similarity">
    <text evidence="2">Belongs to the nitroreductase family.</text>
</comment>
<evidence type="ECO:0000259" key="8">
    <source>
        <dbReference type="Pfam" id="PF00881"/>
    </source>
</evidence>
<dbReference type="PANTHER" id="PTHR43821">
    <property type="entry name" value="NAD(P)H NITROREDUCTASE YDJA-RELATED"/>
    <property type="match status" value="1"/>
</dbReference>
<evidence type="ECO:0000256" key="5">
    <source>
        <dbReference type="ARBA" id="ARBA00022857"/>
    </source>
</evidence>
<evidence type="ECO:0000313" key="10">
    <source>
        <dbReference type="Proteomes" id="UP000602050"/>
    </source>
</evidence>
<dbReference type="InterPro" id="IPR026021">
    <property type="entry name" value="YdjA-like"/>
</dbReference>